<proteinExistence type="predicted"/>
<feature type="region of interest" description="Disordered" evidence="1">
    <location>
        <begin position="1"/>
        <end position="67"/>
    </location>
</feature>
<gene>
    <name evidence="2" type="ORF">AYL44_12825</name>
</gene>
<dbReference type="AlphaFoldDB" id="A0A177K673"/>
<dbReference type="EMBL" id="LSTV01000005">
    <property type="protein sequence ID" value="OAH48900.1"/>
    <property type="molecule type" value="Genomic_DNA"/>
</dbReference>
<accession>A0A177K673</accession>
<name>A0A177K673_9MICO</name>
<evidence type="ECO:0000313" key="2">
    <source>
        <dbReference type="EMBL" id="OAH48900.1"/>
    </source>
</evidence>
<comment type="caution">
    <text evidence="2">The sequence shown here is derived from an EMBL/GenBank/DDBJ whole genome shotgun (WGS) entry which is preliminary data.</text>
</comment>
<dbReference type="Proteomes" id="UP000076998">
    <property type="component" value="Unassembled WGS sequence"/>
</dbReference>
<feature type="compositionally biased region" description="Basic and acidic residues" evidence="1">
    <location>
        <begin position="1"/>
        <end position="25"/>
    </location>
</feature>
<dbReference type="RefSeq" id="WP_064003961.1">
    <property type="nucleotide sequence ID" value="NZ_LSTV01000005.1"/>
</dbReference>
<reference evidence="2 3" key="1">
    <citation type="submission" date="2016-02" db="EMBL/GenBank/DDBJ databases">
        <authorList>
            <person name="Wen L."/>
            <person name="He K."/>
            <person name="Yang H."/>
        </authorList>
    </citation>
    <scope>NUCLEOTIDE SEQUENCE [LARGE SCALE GENOMIC DNA]</scope>
    <source>
        <strain evidence="2 3">CD11_3</strain>
    </source>
</reference>
<organism evidence="2 3">
    <name type="scientific">Microbacterium oleivorans</name>
    <dbReference type="NCBI Taxonomy" id="273677"/>
    <lineage>
        <taxon>Bacteria</taxon>
        <taxon>Bacillati</taxon>
        <taxon>Actinomycetota</taxon>
        <taxon>Actinomycetes</taxon>
        <taxon>Micrococcales</taxon>
        <taxon>Microbacteriaceae</taxon>
        <taxon>Microbacterium</taxon>
    </lineage>
</organism>
<evidence type="ECO:0000313" key="3">
    <source>
        <dbReference type="Proteomes" id="UP000076998"/>
    </source>
</evidence>
<protein>
    <submittedName>
        <fullName evidence="2">Uncharacterized protein</fullName>
    </submittedName>
</protein>
<evidence type="ECO:0000256" key="1">
    <source>
        <dbReference type="SAM" id="MobiDB-lite"/>
    </source>
</evidence>
<dbReference type="OrthoDB" id="5073412at2"/>
<sequence>MSESDDIRQPLDHLPKKEDRDRAVEIEEPSYPGTDSPHGGSAASPATAAEPDEPNRHGVAKLPPTGR</sequence>